<dbReference type="EMBL" id="PNQX01000002">
    <property type="protein sequence ID" value="PMQ19690.1"/>
    <property type="molecule type" value="Genomic_DNA"/>
</dbReference>
<proteinExistence type="predicted"/>
<dbReference type="RefSeq" id="WP_102598770.1">
    <property type="nucleotide sequence ID" value="NZ_JABUYH010000071.1"/>
</dbReference>
<gene>
    <name evidence="2" type="ORF">CIK84_13650</name>
</gene>
<protein>
    <submittedName>
        <fullName evidence="2">Uncharacterized protein</fullName>
    </submittedName>
</protein>
<name>A0A2N7S0L6_9MICC</name>
<dbReference type="SUPFAM" id="SSF159888">
    <property type="entry name" value="YdhG-like"/>
    <property type="match status" value="1"/>
</dbReference>
<reference evidence="2 3" key="1">
    <citation type="journal article" date="2017" name="Elife">
        <title>Extensive horizontal gene transfer in cheese-associated bacteria.</title>
        <authorList>
            <person name="Bonham K.S."/>
            <person name="Wolfe B.E."/>
            <person name="Dutton R.J."/>
        </authorList>
    </citation>
    <scope>NUCLEOTIDE SEQUENCE [LARGE SCALE GENOMIC DNA]</scope>
    <source>
        <strain evidence="2 3">JB182</strain>
    </source>
</reference>
<dbReference type="Gene3D" id="3.90.1150.200">
    <property type="match status" value="1"/>
</dbReference>
<evidence type="ECO:0000256" key="1">
    <source>
        <dbReference type="SAM" id="MobiDB-lite"/>
    </source>
</evidence>
<evidence type="ECO:0000313" key="3">
    <source>
        <dbReference type="Proteomes" id="UP000235739"/>
    </source>
</evidence>
<feature type="compositionally biased region" description="Basic and acidic residues" evidence="1">
    <location>
        <begin position="15"/>
        <end position="41"/>
    </location>
</feature>
<dbReference type="AlphaFoldDB" id="A0A2N7S0L6"/>
<organism evidence="2 3">
    <name type="scientific">Glutamicibacter arilaitensis</name>
    <dbReference type="NCBI Taxonomy" id="256701"/>
    <lineage>
        <taxon>Bacteria</taxon>
        <taxon>Bacillati</taxon>
        <taxon>Actinomycetota</taxon>
        <taxon>Actinomycetes</taxon>
        <taxon>Micrococcales</taxon>
        <taxon>Micrococcaceae</taxon>
        <taxon>Glutamicibacter</taxon>
    </lineage>
</organism>
<sequence>MSDSEQDGFSAAEKAAMKERAKEIRAPKKRMTKAEKAQQARKEVEEKIASFEGNDKVLAEKLHRIITATAPELEPKTWYGMPAYALDGKILCFMQDAKKFGTRYLTFGFNDVAQLDEGTLWPTSFAITALDEQLEDMLSALVAKAVGR</sequence>
<feature type="region of interest" description="Disordered" evidence="1">
    <location>
        <begin position="1"/>
        <end position="41"/>
    </location>
</feature>
<accession>A0A2N7S0L6</accession>
<dbReference type="Proteomes" id="UP000235739">
    <property type="component" value="Unassembled WGS sequence"/>
</dbReference>
<comment type="caution">
    <text evidence="2">The sequence shown here is derived from an EMBL/GenBank/DDBJ whole genome shotgun (WGS) entry which is preliminary data.</text>
</comment>
<evidence type="ECO:0000313" key="2">
    <source>
        <dbReference type="EMBL" id="PMQ19690.1"/>
    </source>
</evidence>